<sequence>MTGEKSLREQYLADQQQQPPSNLLAIHTYLRPHSSILSQDYCHISTRKKPLSRKSNLENEEDFNFGLLNRSKRDTQPSQQTDDEDKIRKNIEVIDEQIAQTESTKEKLEQMLKEHEQNPQKDERAIENYKYGIERLNKRLEMLMEEKKRVEKQLSESKAAQSASTQPSPVPNDTKNETTQTKPVVTTTPLTPSGDSCLLVRLFQQKILFLQNVLQSIQTKVTMDLNFLRRMFNVK</sequence>
<feature type="compositionally biased region" description="Polar residues" evidence="1">
    <location>
        <begin position="156"/>
        <end position="173"/>
    </location>
</feature>
<organism evidence="2 3">
    <name type="scientific">Polyplax serrata</name>
    <name type="common">Common mouse louse</name>
    <dbReference type="NCBI Taxonomy" id="468196"/>
    <lineage>
        <taxon>Eukaryota</taxon>
        <taxon>Metazoa</taxon>
        <taxon>Ecdysozoa</taxon>
        <taxon>Arthropoda</taxon>
        <taxon>Hexapoda</taxon>
        <taxon>Insecta</taxon>
        <taxon>Pterygota</taxon>
        <taxon>Neoptera</taxon>
        <taxon>Paraneoptera</taxon>
        <taxon>Psocodea</taxon>
        <taxon>Troctomorpha</taxon>
        <taxon>Phthiraptera</taxon>
        <taxon>Anoplura</taxon>
        <taxon>Polyplacidae</taxon>
        <taxon>Polyplax</taxon>
    </lineage>
</organism>
<comment type="caution">
    <text evidence="2">The sequence shown here is derived from an EMBL/GenBank/DDBJ whole genome shotgun (WGS) entry which is preliminary data.</text>
</comment>
<dbReference type="Proteomes" id="UP001372834">
    <property type="component" value="Unassembled WGS sequence"/>
</dbReference>
<feature type="region of interest" description="Disordered" evidence="1">
    <location>
        <begin position="65"/>
        <end position="90"/>
    </location>
</feature>
<gene>
    <name evidence="2" type="ORF">RUM43_003991</name>
</gene>
<evidence type="ECO:0000256" key="1">
    <source>
        <dbReference type="SAM" id="MobiDB-lite"/>
    </source>
</evidence>
<reference evidence="2 3" key="1">
    <citation type="submission" date="2023-10" db="EMBL/GenBank/DDBJ databases">
        <title>Genomes of two closely related lineages of the louse Polyplax serrata with different host specificities.</title>
        <authorList>
            <person name="Martinu J."/>
            <person name="Tarabai H."/>
            <person name="Stefka J."/>
            <person name="Hypsa V."/>
        </authorList>
    </citation>
    <scope>NUCLEOTIDE SEQUENCE [LARGE SCALE GENOMIC DNA]</scope>
    <source>
        <strain evidence="2">HR10_N</strain>
    </source>
</reference>
<accession>A0AAN8XKS5</accession>
<feature type="compositionally biased region" description="Low complexity" evidence="1">
    <location>
        <begin position="178"/>
        <end position="190"/>
    </location>
</feature>
<evidence type="ECO:0000313" key="2">
    <source>
        <dbReference type="EMBL" id="KAK6642489.1"/>
    </source>
</evidence>
<name>A0AAN8XKS5_POLSC</name>
<evidence type="ECO:0000313" key="3">
    <source>
        <dbReference type="Proteomes" id="UP001372834"/>
    </source>
</evidence>
<dbReference type="AlphaFoldDB" id="A0AAN8XKS5"/>
<feature type="region of interest" description="Disordered" evidence="1">
    <location>
        <begin position="147"/>
        <end position="190"/>
    </location>
</feature>
<protein>
    <submittedName>
        <fullName evidence="2">Uncharacterized protein</fullName>
    </submittedName>
</protein>
<dbReference type="EMBL" id="JAWJWE010000002">
    <property type="protein sequence ID" value="KAK6642489.1"/>
    <property type="molecule type" value="Genomic_DNA"/>
</dbReference>
<proteinExistence type="predicted"/>